<dbReference type="PROSITE" id="PS50110">
    <property type="entry name" value="RESPONSE_REGULATORY"/>
    <property type="match status" value="1"/>
</dbReference>
<organism evidence="8 10">
    <name type="scientific">Micromonospora aurantiaca</name>
    <name type="common">nom. illeg.</name>
    <dbReference type="NCBI Taxonomy" id="47850"/>
    <lineage>
        <taxon>Bacteria</taxon>
        <taxon>Bacillati</taxon>
        <taxon>Actinomycetota</taxon>
        <taxon>Actinomycetes</taxon>
        <taxon>Micromonosporales</taxon>
        <taxon>Micromonosporaceae</taxon>
        <taxon>Micromonospora</taxon>
    </lineage>
</organism>
<keyword evidence="2" id="KW-0805">Transcription regulation</keyword>
<name>A0A1C6S5D7_9ACTN</name>
<dbReference type="Gene3D" id="3.40.50.2300">
    <property type="match status" value="1"/>
</dbReference>
<evidence type="ECO:0000259" key="7">
    <source>
        <dbReference type="PROSITE" id="PS50110"/>
    </source>
</evidence>
<dbReference type="GO" id="GO:0006355">
    <property type="term" value="P:regulation of DNA-templated transcription"/>
    <property type="evidence" value="ECO:0007669"/>
    <property type="project" value="InterPro"/>
</dbReference>
<evidence type="ECO:0000256" key="4">
    <source>
        <dbReference type="ARBA" id="ARBA00023163"/>
    </source>
</evidence>
<dbReference type="Pfam" id="PF00072">
    <property type="entry name" value="Response_reg"/>
    <property type="match status" value="1"/>
</dbReference>
<dbReference type="SMART" id="SM00448">
    <property type="entry name" value="REC"/>
    <property type="match status" value="1"/>
</dbReference>
<keyword evidence="1 5" id="KW-0597">Phosphoprotein</keyword>
<feature type="domain" description="HTH luxR-type" evidence="6">
    <location>
        <begin position="148"/>
        <end position="213"/>
    </location>
</feature>
<evidence type="ECO:0000256" key="3">
    <source>
        <dbReference type="ARBA" id="ARBA00023125"/>
    </source>
</evidence>
<dbReference type="InterPro" id="IPR016032">
    <property type="entry name" value="Sig_transdc_resp-reg_C-effctor"/>
</dbReference>
<evidence type="ECO:0000256" key="5">
    <source>
        <dbReference type="PROSITE-ProRule" id="PRU00169"/>
    </source>
</evidence>
<dbReference type="AlphaFoldDB" id="A0A1C6S5D7"/>
<dbReference type="EMBL" id="CP031263">
    <property type="protein sequence ID" value="AXH92923.1"/>
    <property type="molecule type" value="Genomic_DNA"/>
</dbReference>
<dbReference type="InterPro" id="IPR000792">
    <property type="entry name" value="Tscrpt_reg_LuxR_C"/>
</dbReference>
<reference evidence="8 10" key="2">
    <citation type="submission" date="2018-08" db="EMBL/GenBank/DDBJ databases">
        <title>Streptomyces kandeliansis sp. nov., an endophytic bacterium isolated from mangrove plant.</title>
        <authorList>
            <person name="Wang R."/>
        </authorList>
    </citation>
    <scope>NUCLEOTIDE SEQUENCE [LARGE SCALE GENOMIC DNA]</scope>
    <source>
        <strain evidence="8">110B</strain>
        <strain evidence="10">H14(2018)</strain>
    </source>
</reference>
<dbReference type="Proteomes" id="UP000253958">
    <property type="component" value="Chromosome"/>
</dbReference>
<reference evidence="8 10" key="1">
    <citation type="submission" date="2018-07" db="EMBL/GenBank/DDBJ databases">
        <authorList>
            <person name="Ye Y."/>
        </authorList>
    </citation>
    <scope>NUCLEOTIDE SEQUENCE [LARGE SCALE GENOMIC DNA]</scope>
    <source>
        <strain evidence="8">110B</strain>
        <strain evidence="10">H14(2018)</strain>
    </source>
</reference>
<keyword evidence="4" id="KW-0804">Transcription</keyword>
<feature type="domain" description="Response regulatory" evidence="7">
    <location>
        <begin position="4"/>
        <end position="120"/>
    </location>
</feature>
<keyword evidence="3 8" id="KW-0238">DNA-binding</keyword>
<evidence type="ECO:0000256" key="1">
    <source>
        <dbReference type="ARBA" id="ARBA00022553"/>
    </source>
</evidence>
<feature type="modified residue" description="4-aspartylphosphate" evidence="5">
    <location>
        <position position="54"/>
    </location>
</feature>
<dbReference type="SMART" id="SM00421">
    <property type="entry name" value="HTH_LUXR"/>
    <property type="match status" value="1"/>
</dbReference>
<protein>
    <submittedName>
        <fullName evidence="8">DNA-binding response regulator</fullName>
    </submittedName>
    <submittedName>
        <fullName evidence="9">Response regulator transcription factor</fullName>
    </submittedName>
</protein>
<dbReference type="GO" id="GO:0000160">
    <property type="term" value="P:phosphorelay signal transduction system"/>
    <property type="evidence" value="ECO:0007669"/>
    <property type="project" value="InterPro"/>
</dbReference>
<dbReference type="PANTHER" id="PTHR43214:SF24">
    <property type="entry name" value="TRANSCRIPTIONAL REGULATORY PROTEIN NARL-RELATED"/>
    <property type="match status" value="1"/>
</dbReference>
<evidence type="ECO:0000313" key="9">
    <source>
        <dbReference type="EMBL" id="KAB1113264.1"/>
    </source>
</evidence>
<dbReference type="GO" id="GO:0003677">
    <property type="term" value="F:DNA binding"/>
    <property type="evidence" value="ECO:0007669"/>
    <property type="project" value="UniProtKB-KW"/>
</dbReference>
<dbReference type="Proteomes" id="UP000471364">
    <property type="component" value="Unassembled WGS sequence"/>
</dbReference>
<dbReference type="InterPro" id="IPR058245">
    <property type="entry name" value="NreC/VraR/RcsB-like_REC"/>
</dbReference>
<dbReference type="SUPFAM" id="SSF52172">
    <property type="entry name" value="CheY-like"/>
    <property type="match status" value="1"/>
</dbReference>
<dbReference type="InterPro" id="IPR011006">
    <property type="entry name" value="CheY-like_superfamily"/>
</dbReference>
<dbReference type="Pfam" id="PF00196">
    <property type="entry name" value="GerE"/>
    <property type="match status" value="1"/>
</dbReference>
<dbReference type="SUPFAM" id="SSF46894">
    <property type="entry name" value="C-terminal effector domain of the bipartite response regulators"/>
    <property type="match status" value="1"/>
</dbReference>
<dbReference type="CDD" id="cd06170">
    <property type="entry name" value="LuxR_C_like"/>
    <property type="match status" value="1"/>
</dbReference>
<evidence type="ECO:0000259" key="6">
    <source>
        <dbReference type="PROSITE" id="PS50043"/>
    </source>
</evidence>
<dbReference type="OMA" id="LMMFADG"/>
<proteinExistence type="predicted"/>
<dbReference type="InterPro" id="IPR001789">
    <property type="entry name" value="Sig_transdc_resp-reg_receiver"/>
</dbReference>
<sequence>MTVRVVVADDQALVRTGFRMILTAGGVDVVAEAATGAEAVDAVRRTRPDVVLMDVRMPELDGLEATRRILTGAVAAPRIIILTTFDLDQYVYAALAAGASGFLLKDVTPEHLVAAVRMVQDGDALLAPAITRRLVRRFARRDPQTATVHRDLATLTRRETEVLRLLAGGLSNAELAEALHLSEATVKTHVARILAKLRLRDRVQAVVVAYETGLVSPGSPED</sequence>
<dbReference type="CDD" id="cd17535">
    <property type="entry name" value="REC_NarL-like"/>
    <property type="match status" value="1"/>
</dbReference>
<gene>
    <name evidence="8" type="ORF">DVH21_25005</name>
    <name evidence="9" type="ORF">F6X54_14325</name>
</gene>
<evidence type="ECO:0000313" key="11">
    <source>
        <dbReference type="Proteomes" id="UP000471364"/>
    </source>
</evidence>
<keyword evidence="11" id="KW-1185">Reference proteome</keyword>
<dbReference type="PANTHER" id="PTHR43214">
    <property type="entry name" value="TWO-COMPONENT RESPONSE REGULATOR"/>
    <property type="match status" value="1"/>
</dbReference>
<dbReference type="RefSeq" id="WP_013286609.1">
    <property type="nucleotide sequence ID" value="NZ_CBDRIO010000002.1"/>
</dbReference>
<reference evidence="9 11" key="3">
    <citation type="submission" date="2019-09" db="EMBL/GenBank/DDBJ databases">
        <title>High taxonomic diversity of Micromonospora strains isolated from Medicago sativa nodules in different geographical locations.</title>
        <authorList>
            <person name="Martinez-Hidalgo P."/>
            <person name="Flores-Felix J.D."/>
            <person name="Velazquez E."/>
            <person name="Brau L."/>
            <person name="Trujillo M.E."/>
            <person name="Martinez-Molina E."/>
        </authorList>
    </citation>
    <scope>NUCLEOTIDE SEQUENCE [LARGE SCALE GENOMIC DNA]</scope>
    <source>
        <strain evidence="9 11">ALFB5</strain>
    </source>
</reference>
<dbReference type="PROSITE" id="PS50043">
    <property type="entry name" value="HTH_LUXR_2"/>
    <property type="match status" value="1"/>
</dbReference>
<dbReference type="PRINTS" id="PR00038">
    <property type="entry name" value="HTHLUXR"/>
</dbReference>
<evidence type="ECO:0000313" key="10">
    <source>
        <dbReference type="Proteomes" id="UP000253958"/>
    </source>
</evidence>
<dbReference type="EMBL" id="WAAR01000055">
    <property type="protein sequence ID" value="KAB1113264.1"/>
    <property type="molecule type" value="Genomic_DNA"/>
</dbReference>
<evidence type="ECO:0000313" key="8">
    <source>
        <dbReference type="EMBL" id="AXH92923.1"/>
    </source>
</evidence>
<accession>A0A1C6S5D7</accession>
<evidence type="ECO:0000256" key="2">
    <source>
        <dbReference type="ARBA" id="ARBA00023015"/>
    </source>
</evidence>
<dbReference type="InterPro" id="IPR039420">
    <property type="entry name" value="WalR-like"/>
</dbReference>